<evidence type="ECO:0008006" key="4">
    <source>
        <dbReference type="Google" id="ProtNLM"/>
    </source>
</evidence>
<dbReference type="PROSITE" id="PS51257">
    <property type="entry name" value="PROKAR_LIPOPROTEIN"/>
    <property type="match status" value="1"/>
</dbReference>
<accession>A0ABS5RLA0</accession>
<comment type="caution">
    <text evidence="2">The sequence shown here is derived from an EMBL/GenBank/DDBJ whole genome shotgun (WGS) entry which is preliminary data.</text>
</comment>
<sequence>MRPRRLAATASALLVAACWSGVGAAAADPTPPPTPPPGPKTVIDHDGTYAVGTDILPGTYSTPGPTEGNVCYWKRVQGDQMLDNNMSKKAQVVRIEPTDTAFRTTRCQPWQLTDCPPTCAPAQQPVLGLPDVLKGIPLLPPQPPPAAGGH</sequence>
<protein>
    <recommendedName>
        <fullName evidence="4">Lipoprotein</fullName>
    </recommendedName>
</protein>
<dbReference type="Proteomes" id="UP001519535">
    <property type="component" value="Unassembled WGS sequence"/>
</dbReference>
<feature type="chain" id="PRO_5047369236" description="Lipoprotein" evidence="1">
    <location>
        <begin position="28"/>
        <end position="150"/>
    </location>
</feature>
<name>A0ABS5RLA0_9MYCO</name>
<dbReference type="EMBL" id="JAHCLR010000014">
    <property type="protein sequence ID" value="MBS9533719.1"/>
    <property type="molecule type" value="Genomic_DNA"/>
</dbReference>
<reference evidence="2 3" key="1">
    <citation type="submission" date="2021-05" db="EMBL/GenBank/DDBJ databases">
        <title>Mycobacterium acidophilum sp. nov., an extremely acid-tolerant member of the genus Mycobacterium.</title>
        <authorList>
            <person name="Xia J."/>
        </authorList>
    </citation>
    <scope>NUCLEOTIDE SEQUENCE [LARGE SCALE GENOMIC DNA]</scope>
    <source>
        <strain evidence="2 3">M1</strain>
    </source>
</reference>
<organism evidence="2 3">
    <name type="scientific">Mycolicibacter acidiphilus</name>
    <dbReference type="NCBI Taxonomy" id="2835306"/>
    <lineage>
        <taxon>Bacteria</taxon>
        <taxon>Bacillati</taxon>
        <taxon>Actinomycetota</taxon>
        <taxon>Actinomycetes</taxon>
        <taxon>Mycobacteriales</taxon>
        <taxon>Mycobacteriaceae</taxon>
        <taxon>Mycolicibacter</taxon>
    </lineage>
</organism>
<gene>
    <name evidence="2" type="ORF">KIH27_08985</name>
</gene>
<feature type="signal peptide" evidence="1">
    <location>
        <begin position="1"/>
        <end position="27"/>
    </location>
</feature>
<evidence type="ECO:0000256" key="1">
    <source>
        <dbReference type="SAM" id="SignalP"/>
    </source>
</evidence>
<evidence type="ECO:0000313" key="2">
    <source>
        <dbReference type="EMBL" id="MBS9533719.1"/>
    </source>
</evidence>
<dbReference type="RefSeq" id="WP_214092604.1">
    <property type="nucleotide sequence ID" value="NZ_JAHCLR010000014.1"/>
</dbReference>
<evidence type="ECO:0000313" key="3">
    <source>
        <dbReference type="Proteomes" id="UP001519535"/>
    </source>
</evidence>
<proteinExistence type="predicted"/>
<keyword evidence="3" id="KW-1185">Reference proteome</keyword>
<keyword evidence="1" id="KW-0732">Signal</keyword>